<sequence>NTTLKALNYNGNGFDPEIEEKLDEIIKSGGLDIDSDSENDSIVT</sequence>
<gene>
    <name evidence="1" type="ORF">GMARGA_LOCUS43893</name>
</gene>
<feature type="non-terminal residue" evidence="1">
    <location>
        <position position="44"/>
    </location>
</feature>
<evidence type="ECO:0000313" key="2">
    <source>
        <dbReference type="Proteomes" id="UP000789901"/>
    </source>
</evidence>
<proteinExistence type="predicted"/>
<organism evidence="1 2">
    <name type="scientific">Gigaspora margarita</name>
    <dbReference type="NCBI Taxonomy" id="4874"/>
    <lineage>
        <taxon>Eukaryota</taxon>
        <taxon>Fungi</taxon>
        <taxon>Fungi incertae sedis</taxon>
        <taxon>Mucoromycota</taxon>
        <taxon>Glomeromycotina</taxon>
        <taxon>Glomeromycetes</taxon>
        <taxon>Diversisporales</taxon>
        <taxon>Gigasporaceae</taxon>
        <taxon>Gigaspora</taxon>
    </lineage>
</organism>
<protein>
    <submittedName>
        <fullName evidence="1">23709_t:CDS:1</fullName>
    </submittedName>
</protein>
<reference evidence="1 2" key="1">
    <citation type="submission" date="2021-06" db="EMBL/GenBank/DDBJ databases">
        <authorList>
            <person name="Kallberg Y."/>
            <person name="Tangrot J."/>
            <person name="Rosling A."/>
        </authorList>
    </citation>
    <scope>NUCLEOTIDE SEQUENCE [LARGE SCALE GENOMIC DNA]</scope>
    <source>
        <strain evidence="1 2">120-4 pot B 10/14</strain>
    </source>
</reference>
<keyword evidence="2" id="KW-1185">Reference proteome</keyword>
<accession>A0ABN7XJB3</accession>
<feature type="non-terminal residue" evidence="1">
    <location>
        <position position="1"/>
    </location>
</feature>
<name>A0ABN7XJB3_GIGMA</name>
<dbReference type="EMBL" id="CAJVQB010145591">
    <property type="protein sequence ID" value="CAG8855072.1"/>
    <property type="molecule type" value="Genomic_DNA"/>
</dbReference>
<dbReference type="Proteomes" id="UP000789901">
    <property type="component" value="Unassembled WGS sequence"/>
</dbReference>
<evidence type="ECO:0000313" key="1">
    <source>
        <dbReference type="EMBL" id="CAG8855072.1"/>
    </source>
</evidence>
<comment type="caution">
    <text evidence="1">The sequence shown here is derived from an EMBL/GenBank/DDBJ whole genome shotgun (WGS) entry which is preliminary data.</text>
</comment>